<name>A0A956SFA1_UNCEI</name>
<protein>
    <submittedName>
        <fullName evidence="2">RidA family protein</fullName>
    </submittedName>
</protein>
<feature type="signal peptide" evidence="1">
    <location>
        <begin position="1"/>
        <end position="18"/>
    </location>
</feature>
<dbReference type="PANTHER" id="PTHR11803">
    <property type="entry name" value="2-IMINOBUTANOATE/2-IMINOPROPANOATE DEAMINASE RIDA"/>
    <property type="match status" value="1"/>
</dbReference>
<dbReference type="Gene3D" id="3.30.1330.40">
    <property type="entry name" value="RutC-like"/>
    <property type="match status" value="1"/>
</dbReference>
<dbReference type="SUPFAM" id="SSF55298">
    <property type="entry name" value="YjgF-like"/>
    <property type="match status" value="1"/>
</dbReference>
<dbReference type="InterPro" id="IPR006175">
    <property type="entry name" value="YjgF/YER057c/UK114"/>
</dbReference>
<evidence type="ECO:0000313" key="3">
    <source>
        <dbReference type="Proteomes" id="UP000739538"/>
    </source>
</evidence>
<evidence type="ECO:0000313" key="2">
    <source>
        <dbReference type="EMBL" id="MCA9757189.1"/>
    </source>
</evidence>
<reference evidence="2" key="1">
    <citation type="submission" date="2020-04" db="EMBL/GenBank/DDBJ databases">
        <authorList>
            <person name="Zhang T."/>
        </authorList>
    </citation>
    <scope>NUCLEOTIDE SEQUENCE</scope>
    <source>
        <strain evidence="2">HKST-UBA02</strain>
    </source>
</reference>
<evidence type="ECO:0000256" key="1">
    <source>
        <dbReference type="SAM" id="SignalP"/>
    </source>
</evidence>
<accession>A0A956SFA1</accession>
<sequence length="142" mass="15130">MRLALAIVSLAFIFVTLAAATFDTEAGNSTGPRTADSSSSRVWVSGQLGQDASGWGENAAQQARLALRNLDAELQKSGGSLDDVVEITTYHRELSDLGQFRTVLAEFFGDAIPTWTSVEVTDLVEPEALIEVKATAVLNSGR</sequence>
<gene>
    <name evidence="2" type="ORF">KDA27_15395</name>
</gene>
<keyword evidence="1" id="KW-0732">Signal</keyword>
<dbReference type="PANTHER" id="PTHR11803:SF44">
    <property type="entry name" value="RUTC FAMILY PROTEIN YJGH"/>
    <property type="match status" value="1"/>
</dbReference>
<dbReference type="AlphaFoldDB" id="A0A956SFA1"/>
<dbReference type="EMBL" id="JAGQHS010000086">
    <property type="protein sequence ID" value="MCA9757189.1"/>
    <property type="molecule type" value="Genomic_DNA"/>
</dbReference>
<feature type="chain" id="PRO_5037500213" evidence="1">
    <location>
        <begin position="19"/>
        <end position="142"/>
    </location>
</feature>
<dbReference type="Proteomes" id="UP000739538">
    <property type="component" value="Unassembled WGS sequence"/>
</dbReference>
<comment type="caution">
    <text evidence="2">The sequence shown here is derived from an EMBL/GenBank/DDBJ whole genome shotgun (WGS) entry which is preliminary data.</text>
</comment>
<dbReference type="GO" id="GO:0019239">
    <property type="term" value="F:deaminase activity"/>
    <property type="evidence" value="ECO:0007669"/>
    <property type="project" value="TreeGrafter"/>
</dbReference>
<proteinExistence type="predicted"/>
<dbReference type="Pfam" id="PF01042">
    <property type="entry name" value="Ribonuc_L-PSP"/>
    <property type="match status" value="1"/>
</dbReference>
<organism evidence="2 3">
    <name type="scientific">Eiseniibacteriota bacterium</name>
    <dbReference type="NCBI Taxonomy" id="2212470"/>
    <lineage>
        <taxon>Bacteria</taxon>
        <taxon>Candidatus Eiseniibacteriota</taxon>
    </lineage>
</organism>
<reference evidence="2" key="2">
    <citation type="journal article" date="2021" name="Microbiome">
        <title>Successional dynamics and alternative stable states in a saline activated sludge microbial community over 9 years.</title>
        <authorList>
            <person name="Wang Y."/>
            <person name="Ye J."/>
            <person name="Ju F."/>
            <person name="Liu L."/>
            <person name="Boyd J.A."/>
            <person name="Deng Y."/>
            <person name="Parks D.H."/>
            <person name="Jiang X."/>
            <person name="Yin X."/>
            <person name="Woodcroft B.J."/>
            <person name="Tyson G.W."/>
            <person name="Hugenholtz P."/>
            <person name="Polz M.F."/>
            <person name="Zhang T."/>
        </authorList>
    </citation>
    <scope>NUCLEOTIDE SEQUENCE</scope>
    <source>
        <strain evidence="2">HKST-UBA02</strain>
    </source>
</reference>
<dbReference type="InterPro" id="IPR035959">
    <property type="entry name" value="RutC-like_sf"/>
</dbReference>
<dbReference type="GO" id="GO:0005829">
    <property type="term" value="C:cytosol"/>
    <property type="evidence" value="ECO:0007669"/>
    <property type="project" value="TreeGrafter"/>
</dbReference>